<dbReference type="InterPro" id="IPR048376">
    <property type="entry name" value="YqiJ_N"/>
</dbReference>
<accession>A0A917JIQ9</accession>
<dbReference type="InterPro" id="IPR010840">
    <property type="entry name" value="YqiJ_OB"/>
</dbReference>
<reference evidence="4" key="2">
    <citation type="submission" date="2020-09" db="EMBL/GenBank/DDBJ databases">
        <authorList>
            <person name="Sun Q."/>
            <person name="Ohkuma M."/>
        </authorList>
    </citation>
    <scope>NUCLEOTIDE SEQUENCE</scope>
    <source>
        <strain evidence="4">JCM 30804</strain>
    </source>
</reference>
<keyword evidence="1" id="KW-1133">Transmembrane helix</keyword>
<dbReference type="EMBL" id="BMPZ01000001">
    <property type="protein sequence ID" value="GGI70155.1"/>
    <property type="molecule type" value="Genomic_DNA"/>
</dbReference>
<keyword evidence="5" id="KW-1185">Reference proteome</keyword>
<dbReference type="Proteomes" id="UP000613743">
    <property type="component" value="Unassembled WGS sequence"/>
</dbReference>
<feature type="transmembrane region" description="Helical" evidence="1">
    <location>
        <begin position="110"/>
        <end position="131"/>
    </location>
</feature>
<organism evidence="4 5">
    <name type="scientific">Shewanella gelidii</name>
    <dbReference type="NCBI Taxonomy" id="1642821"/>
    <lineage>
        <taxon>Bacteria</taxon>
        <taxon>Pseudomonadati</taxon>
        <taxon>Pseudomonadota</taxon>
        <taxon>Gammaproteobacteria</taxon>
        <taxon>Alteromonadales</taxon>
        <taxon>Shewanellaceae</taxon>
        <taxon>Shewanella</taxon>
    </lineage>
</organism>
<evidence type="ECO:0000259" key="3">
    <source>
        <dbReference type="Pfam" id="PF21001"/>
    </source>
</evidence>
<feature type="transmembrane region" description="Helical" evidence="1">
    <location>
        <begin position="70"/>
        <end position="90"/>
    </location>
</feature>
<comment type="caution">
    <text evidence="4">The sequence shown here is derived from an EMBL/GenBank/DDBJ whole genome shotgun (WGS) entry which is preliminary data.</text>
</comment>
<dbReference type="Pfam" id="PF21001">
    <property type="entry name" value="YqiJ_N"/>
    <property type="match status" value="1"/>
</dbReference>
<gene>
    <name evidence="4" type="ORF">GCM10009332_04230</name>
</gene>
<dbReference type="Pfam" id="PF07290">
    <property type="entry name" value="YqiJ_OB"/>
    <property type="match status" value="1"/>
</dbReference>
<dbReference type="AlphaFoldDB" id="A0A917JIQ9"/>
<dbReference type="RefSeq" id="WP_188917350.1">
    <property type="nucleotide sequence ID" value="NZ_BMPZ01000001.1"/>
</dbReference>
<evidence type="ECO:0000313" key="5">
    <source>
        <dbReference type="Proteomes" id="UP000613743"/>
    </source>
</evidence>
<feature type="transmembrane region" description="Helical" evidence="1">
    <location>
        <begin position="12"/>
        <end position="35"/>
    </location>
</feature>
<feature type="domain" description="Inner membrane protein YqiJ OB-fold" evidence="2">
    <location>
        <begin position="143"/>
        <end position="204"/>
    </location>
</feature>
<reference evidence="4" key="1">
    <citation type="journal article" date="2014" name="Int. J. Syst. Evol. Microbiol.">
        <title>Complete genome sequence of Corynebacterium casei LMG S-19264T (=DSM 44701T), isolated from a smear-ripened cheese.</title>
        <authorList>
            <consortium name="US DOE Joint Genome Institute (JGI-PGF)"/>
            <person name="Walter F."/>
            <person name="Albersmeier A."/>
            <person name="Kalinowski J."/>
            <person name="Ruckert C."/>
        </authorList>
    </citation>
    <scope>NUCLEOTIDE SEQUENCE</scope>
    <source>
        <strain evidence="4">JCM 30804</strain>
    </source>
</reference>
<sequence length="209" mass="23268">MFAFLVAQPNLPYAICLALVITFAIFEIVALFAGISLSNVVDTWAPWGMDQDLAEGNKHSLMEWLSLDKLPLVIWFLLAVISFCIAGYSLNLASIFYHSIYIPEVFTMPIAMVIACISCRYLGVLLAKYVVKRPLHNLKNEDLSGCLGTITLGCAMKGNPGEAVVKDSYQSRHYVLVEPDIEGVEFKEGSQVVLLRNHGRVWSATQFNY</sequence>
<evidence type="ECO:0000259" key="2">
    <source>
        <dbReference type="Pfam" id="PF07290"/>
    </source>
</evidence>
<evidence type="ECO:0000313" key="4">
    <source>
        <dbReference type="EMBL" id="GGI70155.1"/>
    </source>
</evidence>
<proteinExistence type="predicted"/>
<keyword evidence="1" id="KW-0472">Membrane</keyword>
<feature type="domain" description="Inner membrane protein YqiJ N-terminal" evidence="3">
    <location>
        <begin position="10"/>
        <end position="115"/>
    </location>
</feature>
<keyword evidence="1" id="KW-0812">Transmembrane</keyword>
<evidence type="ECO:0008006" key="6">
    <source>
        <dbReference type="Google" id="ProtNLM"/>
    </source>
</evidence>
<name>A0A917JIQ9_9GAMM</name>
<evidence type="ECO:0000256" key="1">
    <source>
        <dbReference type="SAM" id="Phobius"/>
    </source>
</evidence>
<protein>
    <recommendedName>
        <fullName evidence="6">DUF1449 family protein</fullName>
    </recommendedName>
</protein>